<evidence type="ECO:0000259" key="1">
    <source>
        <dbReference type="Pfam" id="PF12392"/>
    </source>
</evidence>
<dbReference type="Pfam" id="PF01136">
    <property type="entry name" value="Peptidase_U32"/>
    <property type="match status" value="1"/>
</dbReference>
<name>A0A4Y8WRR7_9PORP</name>
<dbReference type="OrthoDB" id="9807498at2"/>
<organism evidence="2 3">
    <name type="scientific">Porphyromonas levii</name>
    <dbReference type="NCBI Taxonomy" id="28114"/>
    <lineage>
        <taxon>Bacteria</taxon>
        <taxon>Pseudomonadati</taxon>
        <taxon>Bacteroidota</taxon>
        <taxon>Bacteroidia</taxon>
        <taxon>Bacteroidales</taxon>
        <taxon>Porphyromonadaceae</taxon>
        <taxon>Porphyromonas</taxon>
    </lineage>
</organism>
<dbReference type="Proteomes" id="UP000297225">
    <property type="component" value="Unassembled WGS sequence"/>
</dbReference>
<dbReference type="PANTHER" id="PTHR30217:SF10">
    <property type="entry name" value="23S RRNA 5-HYDROXYCYTIDINE C2501 SYNTHASE"/>
    <property type="match status" value="1"/>
</dbReference>
<dbReference type="PROSITE" id="PS01276">
    <property type="entry name" value="PEPTIDASE_U32"/>
    <property type="match status" value="1"/>
</dbReference>
<comment type="caution">
    <text evidence="2">The sequence shown here is derived from an EMBL/GenBank/DDBJ whole genome shotgun (WGS) entry which is preliminary data.</text>
</comment>
<dbReference type="InterPro" id="IPR001539">
    <property type="entry name" value="Peptidase_U32"/>
</dbReference>
<reference evidence="2 3" key="1">
    <citation type="submission" date="2019-03" db="EMBL/GenBank/DDBJ databases">
        <title>Porphyromonas levii Isolated from the Uterus of Dairy Cows.</title>
        <authorList>
            <person name="Francis A.M."/>
        </authorList>
    </citation>
    <scope>NUCLEOTIDE SEQUENCE [LARGE SCALE GENOMIC DNA]</scope>
    <source>
        <strain evidence="2 3">AF5678</strain>
    </source>
</reference>
<evidence type="ECO:0000313" key="3">
    <source>
        <dbReference type="Proteomes" id="UP000297225"/>
    </source>
</evidence>
<accession>A0A4Y8WRR7</accession>
<sequence length="632" mass="70546">MSMEIRKIELLAPAASLEVGRVALSAGADAVYIGAPMFGARSAAAVSIDDIATLCTEAHQYGAKVYVALNTILTDEELRQAVLLAHQLYQVGTDALIIQDMGLLMQNLPPIPLHASTQCHNNTPAKLRLLEHLGFEQVVLPREFSTEDIKRVKGDTSIRIESFIHGALCVSYSGRCFISEACQGRSANKGSCAQYCRMSYDLEDAEGNKLREGQHLLSLRDLNRTDIIEEMLDCGVSSLKIEGRLKGIEYVRNVTAHYRKIVDEIIARRPDEYQRASCGVVQRNFTPQPSATFSRLSTNYNTPMHRPIPVDEITPFTNKSVGEQVGRLLRNMGKEIEAELTAELSNGDGLLFVPTDKSATEGALVNQVVPIKSSPNHYRIKLSKLLEMGNGATIFRNLNHKFTQILQRPDASIRKIEIDIACIATPTSVTMKSGSIEVTRSIALEPAQKDNSERILAAISKLGDTVYSLRKGTLELNGLYLPPSIATEMRRELMELLQQDSEARMLHQREEIGLLLASKRKAFLSHTYDADTYELPSQLDFTYNVANRSAEQFYRLLGVTGTIAPALEVEKPEGEVPVMFTRHCLLHQMGYCTRDKVKPPFPLPMYLVRGKERFKLTHNCKECQMIVWSNDF</sequence>
<dbReference type="STRING" id="1122973.GCA_000379925_00270"/>
<gene>
    <name evidence="2" type="ORF">E4P47_03820</name>
</gene>
<dbReference type="Pfam" id="PF12392">
    <property type="entry name" value="DUF3656"/>
    <property type="match status" value="1"/>
</dbReference>
<dbReference type="InterPro" id="IPR051454">
    <property type="entry name" value="RNA/ubiquinone_mod_enzymes"/>
</dbReference>
<dbReference type="PANTHER" id="PTHR30217">
    <property type="entry name" value="PEPTIDASE U32 FAMILY"/>
    <property type="match status" value="1"/>
</dbReference>
<feature type="domain" description="Peptidase U32 collagenase" evidence="1">
    <location>
        <begin position="394"/>
        <end position="499"/>
    </location>
</feature>
<keyword evidence="3" id="KW-1185">Reference proteome</keyword>
<evidence type="ECO:0000313" key="2">
    <source>
        <dbReference type="EMBL" id="TFH95722.1"/>
    </source>
</evidence>
<protein>
    <submittedName>
        <fullName evidence="2">U32 family peptidase</fullName>
    </submittedName>
</protein>
<proteinExistence type="predicted"/>
<dbReference type="InterPro" id="IPR020988">
    <property type="entry name" value="Pept_U32_collagenase"/>
</dbReference>
<dbReference type="EMBL" id="SPNC01000040">
    <property type="protein sequence ID" value="TFH95722.1"/>
    <property type="molecule type" value="Genomic_DNA"/>
</dbReference>
<dbReference type="AlphaFoldDB" id="A0A4Y8WRR7"/>